<dbReference type="AlphaFoldDB" id="A0A150T8Y8"/>
<evidence type="ECO:0000313" key="2">
    <source>
        <dbReference type="EMBL" id="KYG01203.1"/>
    </source>
</evidence>
<evidence type="ECO:0000313" key="3">
    <source>
        <dbReference type="Proteomes" id="UP000075515"/>
    </source>
</evidence>
<name>A0A150T8Y8_SORCE</name>
<evidence type="ECO:0000256" key="1">
    <source>
        <dbReference type="SAM" id="SignalP"/>
    </source>
</evidence>
<organism evidence="2 3">
    <name type="scientific">Sorangium cellulosum</name>
    <name type="common">Polyangium cellulosum</name>
    <dbReference type="NCBI Taxonomy" id="56"/>
    <lineage>
        <taxon>Bacteria</taxon>
        <taxon>Pseudomonadati</taxon>
        <taxon>Myxococcota</taxon>
        <taxon>Polyangia</taxon>
        <taxon>Polyangiales</taxon>
        <taxon>Polyangiaceae</taxon>
        <taxon>Sorangium</taxon>
    </lineage>
</organism>
<protein>
    <recommendedName>
        <fullName evidence="4">DUF1570 domain-containing protein</fullName>
    </recommendedName>
</protein>
<gene>
    <name evidence="2" type="ORF">BE18_49065</name>
</gene>
<feature type="chain" id="PRO_5007569298" description="DUF1570 domain-containing protein" evidence="1">
    <location>
        <begin position="25"/>
        <end position="549"/>
    </location>
</feature>
<dbReference type="Pfam" id="PF14559">
    <property type="entry name" value="TPR_19"/>
    <property type="match status" value="1"/>
</dbReference>
<dbReference type="Gene3D" id="1.25.40.10">
    <property type="entry name" value="Tetratricopeptide repeat domain"/>
    <property type="match status" value="1"/>
</dbReference>
<dbReference type="Proteomes" id="UP000075515">
    <property type="component" value="Unassembled WGS sequence"/>
</dbReference>
<comment type="caution">
    <text evidence="2">The sequence shown here is derived from an EMBL/GenBank/DDBJ whole genome shotgun (WGS) entry which is preliminary data.</text>
</comment>
<proteinExistence type="predicted"/>
<dbReference type="InterPro" id="IPR011990">
    <property type="entry name" value="TPR-like_helical_dom_sf"/>
</dbReference>
<feature type="signal peptide" evidence="1">
    <location>
        <begin position="1"/>
        <end position="24"/>
    </location>
</feature>
<sequence length="549" mass="61297">MLTSILARSLSAAALALCAASALGCAQFKPPLTCPSQGGAPWVELSSPHFVMWTDLDRAEARDALAEFESSYKALEDICFPSDSPDPFRMQIILFARERDFRQFGSRFAVGYFMHKLPSDLEPAPTMVMYGSLEDHVRLTFQHELAHHFVAQSIGPAPAWLSEGLAEFYSTFRVQDGYAYVGSPLPHRSFLKRASWRAVSDGSFTRWLIPVSQARPATELIHLGRPGFYGRPDDTSGPARRRVVLNYLSSWALVHMLINGPEPYVRRFASFLEAASRGAPARQAFQQAIGDIAPEQLERDYRNYLVGPRLIKKVGPYTAPPPPPPQVERAMSDAEVHVLWARLKRWQRHERAWAAAHLEKALAHEPSNPEVRFWRGRLWTADARLTEAQQELAAALAARPTDPRYLMANLMFLSTLWRSHAITTDEAMERAAPLVDRLSRTASTAAQLNGVARYRIAFGELDEAQTFVKRALKTDPSCASCYDTYGILLVLQGRVTEGISAASRALDLLPEGVESPFIEAHLRCFRAHEQALSDGAPTHPEACFKLLME</sequence>
<reference evidence="2 3" key="1">
    <citation type="submission" date="2014-02" db="EMBL/GenBank/DDBJ databases">
        <title>The small core and large imbalanced accessory genome model reveals a collaborative survival strategy of Sorangium cellulosum strains in nature.</title>
        <authorList>
            <person name="Han K."/>
            <person name="Peng R."/>
            <person name="Blom J."/>
            <person name="Li Y.-Z."/>
        </authorList>
    </citation>
    <scope>NUCLEOTIDE SEQUENCE [LARGE SCALE GENOMIC DNA]</scope>
    <source>
        <strain evidence="2 3">So0149</strain>
    </source>
</reference>
<accession>A0A150T8Y8</accession>
<keyword evidence="1" id="KW-0732">Signal</keyword>
<evidence type="ECO:0008006" key="4">
    <source>
        <dbReference type="Google" id="ProtNLM"/>
    </source>
</evidence>
<dbReference type="EMBL" id="JEMC01000905">
    <property type="protein sequence ID" value="KYG01203.1"/>
    <property type="molecule type" value="Genomic_DNA"/>
</dbReference>
<dbReference type="SUPFAM" id="SSF48452">
    <property type="entry name" value="TPR-like"/>
    <property type="match status" value="1"/>
</dbReference>